<evidence type="ECO:0000256" key="1">
    <source>
        <dbReference type="SAM" id="MobiDB-lite"/>
    </source>
</evidence>
<protein>
    <submittedName>
        <fullName evidence="4">Uncharacterized protein</fullName>
    </submittedName>
</protein>
<feature type="region of interest" description="Disordered" evidence="1">
    <location>
        <begin position="140"/>
        <end position="163"/>
    </location>
</feature>
<dbReference type="Proteomes" id="UP000199140">
    <property type="component" value="Unassembled WGS sequence"/>
</dbReference>
<evidence type="ECO:0000313" key="4">
    <source>
        <dbReference type="EMBL" id="SFH51804.1"/>
    </source>
</evidence>
<reference evidence="3 5" key="1">
    <citation type="submission" date="2016-04" db="EMBL/GenBank/DDBJ databases">
        <title>Complete genome sequencing and analysis of CBMB27, Methylobacterium phyllosphaerae isolated from leaf tissues of rice (Oryza sativa L.).</title>
        <authorList>
            <person name="Lee Y."/>
            <person name="Hwangbo K."/>
            <person name="Chung H."/>
            <person name="Yoo J."/>
            <person name="Kim K.Y."/>
            <person name="Sa T.M."/>
            <person name="Um Y."/>
            <person name="Madhaiyan M."/>
        </authorList>
    </citation>
    <scope>NUCLEOTIDE SEQUENCE [LARGE SCALE GENOMIC DNA]</scope>
    <source>
        <strain evidence="3 5">CBMB27</strain>
    </source>
</reference>
<keyword evidence="2" id="KW-0812">Transmembrane</keyword>
<dbReference type="KEGG" id="mphy:MCBMB27_00858"/>
<feature type="transmembrane region" description="Helical" evidence="2">
    <location>
        <begin position="89"/>
        <end position="108"/>
    </location>
</feature>
<feature type="transmembrane region" description="Helical" evidence="2">
    <location>
        <begin position="56"/>
        <end position="77"/>
    </location>
</feature>
<reference evidence="4 6" key="2">
    <citation type="submission" date="2016-10" db="EMBL/GenBank/DDBJ databases">
        <authorList>
            <person name="Varghese N."/>
            <person name="Submissions S."/>
        </authorList>
    </citation>
    <scope>NUCLEOTIDE SEQUENCE [LARGE SCALE GENOMIC DNA]</scope>
    <source>
        <strain evidence="4 6">CBMB27</strain>
    </source>
</reference>
<organism evidence="4 6">
    <name type="scientific">Methylobacterium phyllosphaerae</name>
    <dbReference type="NCBI Taxonomy" id="418223"/>
    <lineage>
        <taxon>Bacteria</taxon>
        <taxon>Pseudomonadati</taxon>
        <taxon>Pseudomonadota</taxon>
        <taxon>Alphaproteobacteria</taxon>
        <taxon>Hyphomicrobiales</taxon>
        <taxon>Methylobacteriaceae</taxon>
        <taxon>Methylobacterium</taxon>
    </lineage>
</organism>
<name>A0AAE8HWL5_9HYPH</name>
<keyword evidence="2" id="KW-0472">Membrane</keyword>
<dbReference type="EMBL" id="FOPK01000029">
    <property type="protein sequence ID" value="SFH51804.1"/>
    <property type="molecule type" value="Genomic_DNA"/>
</dbReference>
<accession>A0AAE8HWL5</accession>
<dbReference type="RefSeq" id="WP_236952888.1">
    <property type="nucleotide sequence ID" value="NZ_CP015367.1"/>
</dbReference>
<keyword evidence="2" id="KW-1133">Transmembrane helix</keyword>
<dbReference type="EMBL" id="CP015367">
    <property type="protein sequence ID" value="APT30149.1"/>
    <property type="molecule type" value="Genomic_DNA"/>
</dbReference>
<dbReference type="Proteomes" id="UP000185487">
    <property type="component" value="Chromosome"/>
</dbReference>
<evidence type="ECO:0000313" key="6">
    <source>
        <dbReference type="Proteomes" id="UP000199140"/>
    </source>
</evidence>
<evidence type="ECO:0000256" key="2">
    <source>
        <dbReference type="SAM" id="Phobius"/>
    </source>
</evidence>
<dbReference type="AlphaFoldDB" id="A0AAE8HWL5"/>
<evidence type="ECO:0000313" key="3">
    <source>
        <dbReference type="EMBL" id="APT30149.1"/>
    </source>
</evidence>
<evidence type="ECO:0000313" key="5">
    <source>
        <dbReference type="Proteomes" id="UP000185487"/>
    </source>
</evidence>
<proteinExistence type="predicted"/>
<keyword evidence="5" id="KW-1185">Reference proteome</keyword>
<gene>
    <name evidence="3" type="ORF">MCBMB27_00858</name>
    <name evidence="4" type="ORF">SAMN05192567_12925</name>
</gene>
<sequence length="163" mass="16793">MRVQAMTIPAAAGRATRGAPPARLMLAALTVLALPLAWVAAGRSPAAAIDPDLVRVIRFMALIKGGFALAALAGCLWRLGRPAAAWRSLVYVAGPPLMAVGAAGLWSLHDAGSAALALHLGLFALLAAALTDPDALPDGPLRHAVRSSRRRTEPRSASGRSAR</sequence>